<evidence type="ECO:0000256" key="3">
    <source>
        <dbReference type="ARBA" id="ARBA00022448"/>
    </source>
</evidence>
<evidence type="ECO:0000256" key="2">
    <source>
        <dbReference type="ARBA" id="ARBA00004651"/>
    </source>
</evidence>
<evidence type="ECO:0000256" key="1">
    <source>
        <dbReference type="ARBA" id="ARBA00004610"/>
    </source>
</evidence>
<dbReference type="AlphaFoldDB" id="A0A0K0D823"/>
<evidence type="ECO:0000256" key="4">
    <source>
        <dbReference type="ARBA" id="ARBA00022475"/>
    </source>
</evidence>
<evidence type="ECO:0000256" key="8">
    <source>
        <dbReference type="ARBA" id="ARBA00022989"/>
    </source>
</evidence>
<dbReference type="Proteomes" id="UP000035642">
    <property type="component" value="Unassembled WGS sequence"/>
</dbReference>
<evidence type="ECO:0000256" key="12">
    <source>
        <dbReference type="RuleBase" id="RU010713"/>
    </source>
</evidence>
<keyword evidence="9 12" id="KW-0406">Ion transport</keyword>
<comment type="similarity">
    <text evidence="12">Belongs to the pannexin family.</text>
</comment>
<keyword evidence="4" id="KW-1003">Cell membrane</keyword>
<evidence type="ECO:0000313" key="14">
    <source>
        <dbReference type="WBParaSite" id="ACAC_0000621801-mRNA-1"/>
    </source>
</evidence>
<gene>
    <name evidence="12" type="primary">inx</name>
</gene>
<dbReference type="GO" id="GO:0034220">
    <property type="term" value="P:monoatomic ion transmembrane transport"/>
    <property type="evidence" value="ECO:0007669"/>
    <property type="project" value="UniProtKB-KW"/>
</dbReference>
<comment type="function">
    <text evidence="12">Structural component of the gap junctions.</text>
</comment>
<reference evidence="13" key="1">
    <citation type="submission" date="2012-09" db="EMBL/GenBank/DDBJ databases">
        <authorList>
            <person name="Martin A.A."/>
        </authorList>
    </citation>
    <scope>NUCLEOTIDE SEQUENCE</scope>
</reference>
<dbReference type="Pfam" id="PF00876">
    <property type="entry name" value="Innexin"/>
    <property type="match status" value="1"/>
</dbReference>
<keyword evidence="11 12" id="KW-0407">Ion channel</keyword>
<dbReference type="PROSITE" id="PS51013">
    <property type="entry name" value="PANNEXIN"/>
    <property type="match status" value="1"/>
</dbReference>
<dbReference type="WBParaSite" id="ACAC_0000621801-mRNA-1">
    <property type="protein sequence ID" value="ACAC_0000621801-mRNA-1"/>
    <property type="gene ID" value="ACAC_0000621801"/>
</dbReference>
<keyword evidence="8 12" id="KW-1133">Transmembrane helix</keyword>
<evidence type="ECO:0000256" key="6">
    <source>
        <dbReference type="ARBA" id="ARBA00022868"/>
    </source>
</evidence>
<dbReference type="GO" id="GO:0005243">
    <property type="term" value="F:gap junction channel activity"/>
    <property type="evidence" value="ECO:0007669"/>
    <property type="project" value="TreeGrafter"/>
</dbReference>
<proteinExistence type="inferred from homology"/>
<dbReference type="PANTHER" id="PTHR11893">
    <property type="entry name" value="INNEXIN"/>
    <property type="match status" value="1"/>
</dbReference>
<evidence type="ECO:0000256" key="7">
    <source>
        <dbReference type="ARBA" id="ARBA00022949"/>
    </source>
</evidence>
<keyword evidence="6" id="KW-0303">Gap junction</keyword>
<protein>
    <recommendedName>
        <fullName evidence="12">Innexin</fullName>
    </recommendedName>
</protein>
<keyword evidence="10 12" id="KW-0472">Membrane</keyword>
<name>A0A0K0D823_ANGCA</name>
<dbReference type="PANTHER" id="PTHR11893:SF21">
    <property type="entry name" value="INNEXIN EAT-5"/>
    <property type="match status" value="1"/>
</dbReference>
<evidence type="ECO:0000256" key="11">
    <source>
        <dbReference type="ARBA" id="ARBA00023303"/>
    </source>
</evidence>
<keyword evidence="7" id="KW-0965">Cell junction</keyword>
<comment type="subcellular location">
    <subcellularLocation>
        <location evidence="1">Cell junction</location>
        <location evidence="1">Gap junction</location>
    </subcellularLocation>
    <subcellularLocation>
        <location evidence="2 12">Cell membrane</location>
        <topology evidence="2 12">Multi-pass membrane protein</topology>
    </subcellularLocation>
</comment>
<keyword evidence="3 12" id="KW-0813">Transport</keyword>
<dbReference type="InterPro" id="IPR000990">
    <property type="entry name" value="Innexin"/>
</dbReference>
<keyword evidence="13" id="KW-1185">Reference proteome</keyword>
<keyword evidence="5 12" id="KW-0812">Transmembrane</keyword>
<organism evidence="13 14">
    <name type="scientific">Angiostrongylus cantonensis</name>
    <name type="common">Rat lungworm</name>
    <dbReference type="NCBI Taxonomy" id="6313"/>
    <lineage>
        <taxon>Eukaryota</taxon>
        <taxon>Metazoa</taxon>
        <taxon>Ecdysozoa</taxon>
        <taxon>Nematoda</taxon>
        <taxon>Chromadorea</taxon>
        <taxon>Rhabditida</taxon>
        <taxon>Rhabditina</taxon>
        <taxon>Rhabditomorpha</taxon>
        <taxon>Strongyloidea</taxon>
        <taxon>Metastrongylidae</taxon>
        <taxon>Angiostrongylus</taxon>
    </lineage>
</organism>
<accession>A0A0K0D823</accession>
<feature type="transmembrane region" description="Helical" evidence="12">
    <location>
        <begin position="56"/>
        <end position="80"/>
    </location>
</feature>
<sequence>MTIARSFSTADTCDLKFAKLLIIILVTVQYQVRVLGNSQRYSIQCVLSLNMFNEKIFLFLYFWFIVVGFVTAIDAINLAYYTRVNTQKLQYVQRYVSSFYIILQENSTLLGHRYCPLCLQLNHLLRFVELN</sequence>
<dbReference type="GO" id="GO:0005921">
    <property type="term" value="C:gap junction"/>
    <property type="evidence" value="ECO:0007669"/>
    <property type="project" value="UniProtKB-SubCell"/>
</dbReference>
<reference evidence="14" key="2">
    <citation type="submission" date="2017-02" db="UniProtKB">
        <authorList>
            <consortium name="WormBaseParasite"/>
        </authorList>
    </citation>
    <scope>IDENTIFICATION</scope>
</reference>
<comment type="caution">
    <text evidence="12">Lacks conserved residue(s) required for the propagation of feature annotation.</text>
</comment>
<dbReference type="GO" id="GO:0005886">
    <property type="term" value="C:plasma membrane"/>
    <property type="evidence" value="ECO:0007669"/>
    <property type="project" value="UniProtKB-SubCell"/>
</dbReference>
<evidence type="ECO:0000256" key="5">
    <source>
        <dbReference type="ARBA" id="ARBA00022692"/>
    </source>
</evidence>
<evidence type="ECO:0000256" key="9">
    <source>
        <dbReference type="ARBA" id="ARBA00023065"/>
    </source>
</evidence>
<evidence type="ECO:0000256" key="10">
    <source>
        <dbReference type="ARBA" id="ARBA00023136"/>
    </source>
</evidence>
<evidence type="ECO:0000313" key="13">
    <source>
        <dbReference type="Proteomes" id="UP000035642"/>
    </source>
</evidence>